<feature type="domain" description="Endonuclease/exonuclease/phosphatase" evidence="2">
    <location>
        <begin position="116"/>
        <end position="310"/>
    </location>
</feature>
<evidence type="ECO:0000313" key="4">
    <source>
        <dbReference type="Proteomes" id="UP001596356"/>
    </source>
</evidence>
<dbReference type="Proteomes" id="UP001596356">
    <property type="component" value="Unassembled WGS sequence"/>
</dbReference>
<dbReference type="InterPro" id="IPR036691">
    <property type="entry name" value="Endo/exonu/phosph_ase_sf"/>
</dbReference>
<sequence length="320" mass="34730">MTSPIETQPRRLPEDFDPARPRRTAWVCATLALLFALVVALHGQLPHRVGITNVVGTLLPWLWIPALILVVWAVGRRSIVAIVAALVAAGTWFAVCAPYLLPAGGLASSSNLRVISQNVQAENPDTVATVRNLAQQNADLIALQEFSPTQRASITDTLSGYRYHYAIQTVGLWSKYPISNQRAMSLGFSWARAFRADVATPSGAVRVYVVHMASVRWNEFAERNLMLANLSAVVRADPSQRIVMMGDFNAASTDPSFQELSAAAPEARGSSFGFGFTWPSGIGLIRLDHVLLRGVQTHEVSVLPANGSDHSAVEAQLRIP</sequence>
<dbReference type="SUPFAM" id="SSF56219">
    <property type="entry name" value="DNase I-like"/>
    <property type="match status" value="1"/>
</dbReference>
<proteinExistence type="predicted"/>
<feature type="transmembrane region" description="Helical" evidence="1">
    <location>
        <begin position="79"/>
        <end position="101"/>
    </location>
</feature>
<protein>
    <submittedName>
        <fullName evidence="3">Endonuclease/exonuclease/phosphatase family protein</fullName>
    </submittedName>
</protein>
<dbReference type="RefSeq" id="WP_377824787.1">
    <property type="nucleotide sequence ID" value="NZ_JBHSWJ010000002.1"/>
</dbReference>
<dbReference type="Gene3D" id="3.60.10.10">
    <property type="entry name" value="Endonuclease/exonuclease/phosphatase"/>
    <property type="match status" value="1"/>
</dbReference>
<accession>A0ABW2AX82</accession>
<keyword evidence="3" id="KW-0378">Hydrolase</keyword>
<evidence type="ECO:0000259" key="2">
    <source>
        <dbReference type="Pfam" id="PF03372"/>
    </source>
</evidence>
<feature type="transmembrane region" description="Helical" evidence="1">
    <location>
        <begin position="25"/>
        <end position="45"/>
    </location>
</feature>
<name>A0ABW2AX82_9MICO</name>
<keyword evidence="1" id="KW-0812">Transmembrane</keyword>
<keyword evidence="4" id="KW-1185">Reference proteome</keyword>
<feature type="transmembrane region" description="Helical" evidence="1">
    <location>
        <begin position="51"/>
        <end position="72"/>
    </location>
</feature>
<dbReference type="EMBL" id="JBHSWJ010000002">
    <property type="protein sequence ID" value="MFC6715570.1"/>
    <property type="molecule type" value="Genomic_DNA"/>
</dbReference>
<gene>
    <name evidence="3" type="ORF">ACFQBT_17800</name>
</gene>
<evidence type="ECO:0000313" key="3">
    <source>
        <dbReference type="EMBL" id="MFC6715570.1"/>
    </source>
</evidence>
<keyword evidence="1" id="KW-1133">Transmembrane helix</keyword>
<keyword evidence="3" id="KW-0255">Endonuclease</keyword>
<evidence type="ECO:0000256" key="1">
    <source>
        <dbReference type="SAM" id="Phobius"/>
    </source>
</evidence>
<dbReference type="InterPro" id="IPR005135">
    <property type="entry name" value="Endo/exonuclease/phosphatase"/>
</dbReference>
<dbReference type="Pfam" id="PF03372">
    <property type="entry name" value="Exo_endo_phos"/>
    <property type="match status" value="1"/>
</dbReference>
<dbReference type="GO" id="GO:0004519">
    <property type="term" value="F:endonuclease activity"/>
    <property type="evidence" value="ECO:0007669"/>
    <property type="project" value="UniProtKB-KW"/>
</dbReference>
<comment type="caution">
    <text evidence="3">The sequence shown here is derived from an EMBL/GenBank/DDBJ whole genome shotgun (WGS) entry which is preliminary data.</text>
</comment>
<keyword evidence="3" id="KW-0540">Nuclease</keyword>
<reference evidence="4" key="1">
    <citation type="journal article" date="2019" name="Int. J. Syst. Evol. Microbiol.">
        <title>The Global Catalogue of Microorganisms (GCM) 10K type strain sequencing project: providing services to taxonomists for standard genome sequencing and annotation.</title>
        <authorList>
            <consortium name="The Broad Institute Genomics Platform"/>
            <consortium name="The Broad Institute Genome Sequencing Center for Infectious Disease"/>
            <person name="Wu L."/>
            <person name="Ma J."/>
        </authorList>
    </citation>
    <scope>NUCLEOTIDE SEQUENCE [LARGE SCALE GENOMIC DNA]</scope>
    <source>
        <strain evidence="4">NBRC 106593</strain>
    </source>
</reference>
<organism evidence="3 4">
    <name type="scientific">Branchiibius cervicis</name>
    <dbReference type="NCBI Taxonomy" id="908252"/>
    <lineage>
        <taxon>Bacteria</taxon>
        <taxon>Bacillati</taxon>
        <taxon>Actinomycetota</taxon>
        <taxon>Actinomycetes</taxon>
        <taxon>Micrococcales</taxon>
        <taxon>Dermacoccaceae</taxon>
        <taxon>Branchiibius</taxon>
    </lineage>
</organism>
<keyword evidence="1" id="KW-0472">Membrane</keyword>